<dbReference type="PANTHER" id="PTHR21327:SF29">
    <property type="entry name" value="GTP CYCLOHYDROLASE-2"/>
    <property type="match status" value="1"/>
</dbReference>
<keyword evidence="7" id="KW-0342">GTP-binding</keyword>
<dbReference type="InterPro" id="IPR000926">
    <property type="entry name" value="RibA"/>
</dbReference>
<dbReference type="STRING" id="329046.A0A1Y2CDQ8"/>
<evidence type="ECO:0000313" key="12">
    <source>
        <dbReference type="EMBL" id="ORY45056.1"/>
    </source>
</evidence>
<dbReference type="SUPFAM" id="SSF142695">
    <property type="entry name" value="RibA-like"/>
    <property type="match status" value="1"/>
</dbReference>
<gene>
    <name evidence="12" type="ORF">BCR33DRAFT_716408</name>
</gene>
<sequence>MNSSSVASDLELPLLTLSLGSVVIALSVVTINVIASLRNEDGKLPSLSFWTKKAPAKQQKPTTLEVTCQVKTRLPSEYSSMEHSLLLYTNNIDNEEHLALVFGYEVSEDGVYSRSLEGVREGESPRDRAVRGAVDAEKVPKTSTKKGNKDPLARIHSCCFTGETLGSVRCDCREQLCEAMKRMGEEGRGVILYLRQEGRGIGLLEKMKAYNLIDQGYDTQEANIQLGHPADARSYEIATAILQDLRIPSVRLLTNNPHKMKSMAKDGVVVSERVPMIPASWSDLSKGEFQDRDEYLVTKAQKMGHLLDVPKELEVFSTEASEKKGSIAA</sequence>
<keyword evidence="5" id="KW-0547">Nucleotide-binding</keyword>
<dbReference type="Pfam" id="PF00925">
    <property type="entry name" value="GTP_cyclohydro2"/>
    <property type="match status" value="1"/>
</dbReference>
<keyword evidence="10" id="KW-0472">Membrane</keyword>
<dbReference type="EC" id="3.5.4.25" evidence="3"/>
<feature type="compositionally biased region" description="Basic and acidic residues" evidence="9">
    <location>
        <begin position="117"/>
        <end position="140"/>
    </location>
</feature>
<feature type="transmembrane region" description="Helical" evidence="10">
    <location>
        <begin position="12"/>
        <end position="35"/>
    </location>
</feature>
<evidence type="ECO:0000256" key="1">
    <source>
        <dbReference type="ARBA" id="ARBA00005104"/>
    </source>
</evidence>
<evidence type="ECO:0000256" key="8">
    <source>
        <dbReference type="ARBA" id="ARBA00049295"/>
    </source>
</evidence>
<dbReference type="OrthoDB" id="5569761at2759"/>
<evidence type="ECO:0000256" key="7">
    <source>
        <dbReference type="ARBA" id="ARBA00023134"/>
    </source>
</evidence>
<evidence type="ECO:0000259" key="11">
    <source>
        <dbReference type="Pfam" id="PF00925"/>
    </source>
</evidence>
<evidence type="ECO:0000256" key="10">
    <source>
        <dbReference type="SAM" id="Phobius"/>
    </source>
</evidence>
<keyword evidence="6" id="KW-0378">Hydrolase</keyword>
<feature type="region of interest" description="Disordered" evidence="9">
    <location>
        <begin position="117"/>
        <end position="148"/>
    </location>
</feature>
<dbReference type="GO" id="GO:0009231">
    <property type="term" value="P:riboflavin biosynthetic process"/>
    <property type="evidence" value="ECO:0007669"/>
    <property type="project" value="UniProtKB-KW"/>
</dbReference>
<comment type="pathway">
    <text evidence="1">Cofactor biosynthesis; riboflavin biosynthesis.</text>
</comment>
<keyword evidence="4" id="KW-0686">Riboflavin biosynthesis</keyword>
<accession>A0A1Y2CDQ8</accession>
<evidence type="ECO:0000256" key="6">
    <source>
        <dbReference type="ARBA" id="ARBA00022801"/>
    </source>
</evidence>
<dbReference type="CDD" id="cd00641">
    <property type="entry name" value="GTP_cyclohydro2"/>
    <property type="match status" value="1"/>
</dbReference>
<name>A0A1Y2CDQ8_9FUNG</name>
<protein>
    <recommendedName>
        <fullName evidence="3">GTP cyclohydrolase II</fullName>
        <ecNumber evidence="3">3.5.4.25</ecNumber>
    </recommendedName>
</protein>
<dbReference type="GO" id="GO:0005525">
    <property type="term" value="F:GTP binding"/>
    <property type="evidence" value="ECO:0007669"/>
    <property type="project" value="UniProtKB-KW"/>
</dbReference>
<keyword evidence="10" id="KW-0812">Transmembrane</keyword>
<keyword evidence="10" id="KW-1133">Transmembrane helix</keyword>
<dbReference type="InterPro" id="IPR036144">
    <property type="entry name" value="RibA-like_sf"/>
</dbReference>
<comment type="caution">
    <text evidence="12">The sequence shown here is derived from an EMBL/GenBank/DDBJ whole genome shotgun (WGS) entry which is preliminary data.</text>
</comment>
<proteinExistence type="inferred from homology"/>
<evidence type="ECO:0000256" key="4">
    <source>
        <dbReference type="ARBA" id="ARBA00022619"/>
    </source>
</evidence>
<dbReference type="EMBL" id="MCGO01000020">
    <property type="protein sequence ID" value="ORY45056.1"/>
    <property type="molecule type" value="Genomic_DNA"/>
</dbReference>
<feature type="domain" description="GTP cyclohydrolase II" evidence="11">
    <location>
        <begin position="146"/>
        <end position="275"/>
    </location>
</feature>
<keyword evidence="13" id="KW-1185">Reference proteome</keyword>
<dbReference type="InterPro" id="IPR032677">
    <property type="entry name" value="GTP_cyclohydro_II"/>
</dbReference>
<dbReference type="NCBIfam" id="NF001591">
    <property type="entry name" value="PRK00393.1"/>
    <property type="match status" value="1"/>
</dbReference>
<evidence type="ECO:0000256" key="9">
    <source>
        <dbReference type="SAM" id="MobiDB-lite"/>
    </source>
</evidence>
<reference evidence="12 13" key="1">
    <citation type="submission" date="2016-07" db="EMBL/GenBank/DDBJ databases">
        <title>Pervasive Adenine N6-methylation of Active Genes in Fungi.</title>
        <authorList>
            <consortium name="DOE Joint Genome Institute"/>
            <person name="Mondo S.J."/>
            <person name="Dannebaum R.O."/>
            <person name="Kuo R.C."/>
            <person name="Labutti K."/>
            <person name="Haridas S."/>
            <person name="Kuo A."/>
            <person name="Salamov A."/>
            <person name="Ahrendt S.R."/>
            <person name="Lipzen A."/>
            <person name="Sullivan W."/>
            <person name="Andreopoulos W.B."/>
            <person name="Clum A."/>
            <person name="Lindquist E."/>
            <person name="Daum C."/>
            <person name="Ramamoorthy G.K."/>
            <person name="Gryganskyi A."/>
            <person name="Culley D."/>
            <person name="Magnuson J.K."/>
            <person name="James T.Y."/>
            <person name="O'Malley M.A."/>
            <person name="Stajich J.E."/>
            <person name="Spatafora J.W."/>
            <person name="Visel A."/>
            <person name="Grigoriev I.V."/>
        </authorList>
    </citation>
    <scope>NUCLEOTIDE SEQUENCE [LARGE SCALE GENOMIC DNA]</scope>
    <source>
        <strain evidence="12 13">JEL800</strain>
    </source>
</reference>
<evidence type="ECO:0000313" key="13">
    <source>
        <dbReference type="Proteomes" id="UP000193642"/>
    </source>
</evidence>
<dbReference type="PANTHER" id="PTHR21327">
    <property type="entry name" value="GTP CYCLOHYDROLASE II-RELATED"/>
    <property type="match status" value="1"/>
</dbReference>
<dbReference type="Proteomes" id="UP000193642">
    <property type="component" value="Unassembled WGS sequence"/>
</dbReference>
<dbReference type="GO" id="GO:0003935">
    <property type="term" value="F:GTP cyclohydrolase II activity"/>
    <property type="evidence" value="ECO:0007669"/>
    <property type="project" value="UniProtKB-EC"/>
</dbReference>
<dbReference type="Gene3D" id="3.40.50.10990">
    <property type="entry name" value="GTP cyclohydrolase II"/>
    <property type="match status" value="1"/>
</dbReference>
<dbReference type="AlphaFoldDB" id="A0A1Y2CDQ8"/>
<organism evidence="12 13">
    <name type="scientific">Rhizoclosmatium globosum</name>
    <dbReference type="NCBI Taxonomy" id="329046"/>
    <lineage>
        <taxon>Eukaryota</taxon>
        <taxon>Fungi</taxon>
        <taxon>Fungi incertae sedis</taxon>
        <taxon>Chytridiomycota</taxon>
        <taxon>Chytridiomycota incertae sedis</taxon>
        <taxon>Chytridiomycetes</taxon>
        <taxon>Chytridiales</taxon>
        <taxon>Chytriomycetaceae</taxon>
        <taxon>Rhizoclosmatium</taxon>
    </lineage>
</organism>
<dbReference type="NCBIfam" id="TIGR00505">
    <property type="entry name" value="ribA"/>
    <property type="match status" value="1"/>
</dbReference>
<comment type="catalytic activity">
    <reaction evidence="8">
        <text>GTP + 4 H2O = 2,5-diamino-6-hydroxy-4-(5-phosphoribosylamino)-pyrimidine + formate + 2 phosphate + 3 H(+)</text>
        <dbReference type="Rhea" id="RHEA:23704"/>
        <dbReference type="ChEBI" id="CHEBI:15377"/>
        <dbReference type="ChEBI" id="CHEBI:15378"/>
        <dbReference type="ChEBI" id="CHEBI:15740"/>
        <dbReference type="ChEBI" id="CHEBI:37565"/>
        <dbReference type="ChEBI" id="CHEBI:43474"/>
        <dbReference type="ChEBI" id="CHEBI:58614"/>
        <dbReference type="EC" id="3.5.4.25"/>
    </reaction>
</comment>
<evidence type="ECO:0000256" key="2">
    <source>
        <dbReference type="ARBA" id="ARBA00008131"/>
    </source>
</evidence>
<comment type="similarity">
    <text evidence="2">Belongs to the GTP cyclohydrolase II family.</text>
</comment>
<evidence type="ECO:0000256" key="5">
    <source>
        <dbReference type="ARBA" id="ARBA00022741"/>
    </source>
</evidence>
<evidence type="ECO:0000256" key="3">
    <source>
        <dbReference type="ARBA" id="ARBA00012762"/>
    </source>
</evidence>